<dbReference type="EMBL" id="DF967972">
    <property type="protein sequence ID" value="GAP15205.1"/>
    <property type="molecule type" value="Genomic_DNA"/>
</dbReference>
<keyword evidence="3" id="KW-0133">Cell shape</keyword>
<name>A0A0S7BN16_9CHLR</name>
<evidence type="ECO:0000313" key="8">
    <source>
        <dbReference type="Proteomes" id="UP000055060"/>
    </source>
</evidence>
<evidence type="ECO:0008006" key="9">
    <source>
        <dbReference type="Google" id="ProtNLM"/>
    </source>
</evidence>
<evidence type="ECO:0000256" key="3">
    <source>
        <dbReference type="ARBA" id="ARBA00022960"/>
    </source>
</evidence>
<evidence type="ECO:0000256" key="6">
    <source>
        <dbReference type="ARBA" id="ARBA00023316"/>
    </source>
</evidence>
<dbReference type="Pfam" id="PF02388">
    <property type="entry name" value="FemAB"/>
    <property type="match status" value="3"/>
</dbReference>
<dbReference type="AlphaFoldDB" id="A0A0S7BN16"/>
<keyword evidence="4" id="KW-0573">Peptidoglycan synthesis</keyword>
<dbReference type="PANTHER" id="PTHR36174">
    <property type="entry name" value="LIPID II:GLYCINE GLYCYLTRANSFERASE"/>
    <property type="match status" value="1"/>
</dbReference>
<reference evidence="7" key="1">
    <citation type="submission" date="2015-07" db="EMBL/GenBank/DDBJ databases">
        <title>Draft Genome Sequences of Anaerolinea thermolimosa IMO-1, Bellilinea caldifistulae GOMI-1, Leptolinea tardivitalis YMTK-2, Levilinea saccharolytica KIBI-1,Longilinea arvoryzae KOME-1, Previously Described as Members of the Anaerolineaceae (Chloroflexi).</title>
        <authorList>
            <person name="Sekiguchi Y."/>
            <person name="Ohashi A."/>
            <person name="Matsuura N."/>
            <person name="Tourlousse M.D."/>
        </authorList>
    </citation>
    <scope>NUCLEOTIDE SEQUENCE [LARGE SCALE GENOMIC DNA]</scope>
    <source>
        <strain evidence="7">KOME-1</strain>
    </source>
</reference>
<protein>
    <recommendedName>
        <fullName evidence="9">Methicillin resistance protein</fullName>
    </recommendedName>
</protein>
<dbReference type="GO" id="GO:0071555">
    <property type="term" value="P:cell wall organization"/>
    <property type="evidence" value="ECO:0007669"/>
    <property type="project" value="UniProtKB-KW"/>
</dbReference>
<gene>
    <name evidence="7" type="ORF">LARV_02987</name>
</gene>
<dbReference type="STRING" id="360412.LARV_02987"/>
<dbReference type="InterPro" id="IPR016181">
    <property type="entry name" value="Acyl_CoA_acyltransferase"/>
</dbReference>
<dbReference type="OrthoDB" id="9785911at2"/>
<evidence type="ECO:0000256" key="1">
    <source>
        <dbReference type="ARBA" id="ARBA00009943"/>
    </source>
</evidence>
<dbReference type="PANTHER" id="PTHR36174:SF1">
    <property type="entry name" value="LIPID II:GLYCINE GLYCYLTRANSFERASE"/>
    <property type="match status" value="1"/>
</dbReference>
<keyword evidence="2" id="KW-0808">Transferase</keyword>
<dbReference type="InterPro" id="IPR050644">
    <property type="entry name" value="PG_Glycine_Bridge_Synth"/>
</dbReference>
<keyword evidence="8" id="KW-1185">Reference proteome</keyword>
<dbReference type="Gene3D" id="3.40.630.30">
    <property type="match status" value="2"/>
</dbReference>
<dbReference type="SUPFAM" id="SSF55729">
    <property type="entry name" value="Acyl-CoA N-acyltransferases (Nat)"/>
    <property type="match status" value="2"/>
</dbReference>
<dbReference type="GO" id="GO:0009252">
    <property type="term" value="P:peptidoglycan biosynthetic process"/>
    <property type="evidence" value="ECO:0007669"/>
    <property type="project" value="UniProtKB-KW"/>
</dbReference>
<comment type="similarity">
    <text evidence="1">Belongs to the FemABX family.</text>
</comment>
<sequence length="328" mass="38365">MTILTRSEWDEFLTHFPQVHLLQTSAWGELKIPFGWSPERIQVGDNGAQILFRRLPLGFTIAYIPKGPLGKNWASLWPEIDRLCRQRHSIFLKVEPDAWSEQEDNYSGQLNEFIPARTIQPRRTIWIDLSGREEDWLARMKQKTRYNIRLAQKKEIVVRESADLAEFQRLMQTTGTRDGFGVHSRDYYQRAYELFSATGKVALLIAEYQGRGLAALMAFTSGERAWYLYGASSDEERNRMPTYVLQWEAMRWAAAHGCQSYDLWGVPDEDEVTLEEQFEARSDGLWGVYRFKRGFGGRLMRSAQAWDRVYQPVLYKAYQAILRRRGEE</sequence>
<dbReference type="PROSITE" id="PS51191">
    <property type="entry name" value="FEMABX"/>
    <property type="match status" value="1"/>
</dbReference>
<evidence type="ECO:0000256" key="2">
    <source>
        <dbReference type="ARBA" id="ARBA00022679"/>
    </source>
</evidence>
<dbReference type="InterPro" id="IPR003447">
    <property type="entry name" value="FEMABX"/>
</dbReference>
<evidence type="ECO:0000256" key="4">
    <source>
        <dbReference type="ARBA" id="ARBA00022984"/>
    </source>
</evidence>
<evidence type="ECO:0000256" key="5">
    <source>
        <dbReference type="ARBA" id="ARBA00023315"/>
    </source>
</evidence>
<dbReference type="GO" id="GO:0008360">
    <property type="term" value="P:regulation of cell shape"/>
    <property type="evidence" value="ECO:0007669"/>
    <property type="project" value="UniProtKB-KW"/>
</dbReference>
<evidence type="ECO:0000313" key="7">
    <source>
        <dbReference type="EMBL" id="GAP15205.1"/>
    </source>
</evidence>
<proteinExistence type="inferred from homology"/>
<dbReference type="RefSeq" id="WP_075074395.1">
    <property type="nucleotide sequence ID" value="NZ_DF967972.1"/>
</dbReference>
<organism evidence="7">
    <name type="scientific">Longilinea arvoryzae</name>
    <dbReference type="NCBI Taxonomy" id="360412"/>
    <lineage>
        <taxon>Bacteria</taxon>
        <taxon>Bacillati</taxon>
        <taxon>Chloroflexota</taxon>
        <taxon>Anaerolineae</taxon>
        <taxon>Anaerolineales</taxon>
        <taxon>Anaerolineaceae</taxon>
        <taxon>Longilinea</taxon>
    </lineage>
</organism>
<accession>A0A0S7BN16</accession>
<dbReference type="Proteomes" id="UP000055060">
    <property type="component" value="Unassembled WGS sequence"/>
</dbReference>
<keyword evidence="6" id="KW-0961">Cell wall biogenesis/degradation</keyword>
<keyword evidence="5" id="KW-0012">Acyltransferase</keyword>
<dbReference type="GO" id="GO:0016755">
    <property type="term" value="F:aminoacyltransferase activity"/>
    <property type="evidence" value="ECO:0007669"/>
    <property type="project" value="InterPro"/>
</dbReference>